<dbReference type="EMBL" id="VLLL01000007">
    <property type="protein sequence ID" value="TWJ10744.1"/>
    <property type="molecule type" value="Genomic_DNA"/>
</dbReference>
<proteinExistence type="predicted"/>
<dbReference type="Gene3D" id="3.40.50.1820">
    <property type="entry name" value="alpha/beta hydrolase"/>
    <property type="match status" value="1"/>
</dbReference>
<comment type="caution">
    <text evidence="1">The sequence shown here is derived from an EMBL/GenBank/DDBJ whole genome shotgun (WGS) entry which is preliminary data.</text>
</comment>
<protein>
    <submittedName>
        <fullName evidence="1">Pimeloyl-ACP methyl ester carboxylesterase</fullName>
    </submittedName>
</protein>
<sequence length="254" mass="27033">MTTGTDPLVRGTGTPVTVFAHGFGATAADSRPFGGAVGGTRVFYTALAHDGVDAPGFGHPALAAQLREVADRYAADQAFGVSMGAGALCRLLSRTPDRFRRVVFLLPGVLDEVREPSAHDRLSRLDRLAAAGDHDGVARLLRDELPADVRDTATAREYARRHADTICLPSMRHVPRLLASTPAVESAADLRGVTAEALVLGSRGDDAHPVAVAERLAAHLPRARLHVFDDPAVLWTGRRRLRELVGGFLSGETV</sequence>
<accession>A0A562UYM4</accession>
<dbReference type="RefSeq" id="WP_211354650.1">
    <property type="nucleotide sequence ID" value="NZ_BAABIJ010000003.1"/>
</dbReference>
<evidence type="ECO:0000313" key="1">
    <source>
        <dbReference type="EMBL" id="TWJ10744.1"/>
    </source>
</evidence>
<reference evidence="1 2" key="1">
    <citation type="journal article" date="2013" name="Stand. Genomic Sci.">
        <title>Genomic Encyclopedia of Type Strains, Phase I: The one thousand microbial genomes (KMG-I) project.</title>
        <authorList>
            <person name="Kyrpides N.C."/>
            <person name="Woyke T."/>
            <person name="Eisen J.A."/>
            <person name="Garrity G."/>
            <person name="Lilburn T.G."/>
            <person name="Beck B.J."/>
            <person name="Whitman W.B."/>
            <person name="Hugenholtz P."/>
            <person name="Klenk H.P."/>
        </authorList>
    </citation>
    <scope>NUCLEOTIDE SEQUENCE [LARGE SCALE GENOMIC DNA]</scope>
    <source>
        <strain evidence="1 2">DSM 45044</strain>
    </source>
</reference>
<organism evidence="1 2">
    <name type="scientific">Stackebrandtia albiflava</name>
    <dbReference type="NCBI Taxonomy" id="406432"/>
    <lineage>
        <taxon>Bacteria</taxon>
        <taxon>Bacillati</taxon>
        <taxon>Actinomycetota</taxon>
        <taxon>Actinomycetes</taxon>
        <taxon>Glycomycetales</taxon>
        <taxon>Glycomycetaceae</taxon>
        <taxon>Stackebrandtia</taxon>
    </lineage>
</organism>
<dbReference type="Proteomes" id="UP000321617">
    <property type="component" value="Unassembled WGS sequence"/>
</dbReference>
<dbReference type="SUPFAM" id="SSF53474">
    <property type="entry name" value="alpha/beta-Hydrolases"/>
    <property type="match status" value="1"/>
</dbReference>
<gene>
    <name evidence="1" type="ORF">LX16_4167</name>
</gene>
<keyword evidence="2" id="KW-1185">Reference proteome</keyword>
<dbReference type="AlphaFoldDB" id="A0A562UYM4"/>
<name>A0A562UYM4_9ACTN</name>
<evidence type="ECO:0000313" key="2">
    <source>
        <dbReference type="Proteomes" id="UP000321617"/>
    </source>
</evidence>
<dbReference type="InterPro" id="IPR029058">
    <property type="entry name" value="AB_hydrolase_fold"/>
</dbReference>